<keyword evidence="4" id="KW-1185">Reference proteome</keyword>
<accession>A0ABQ9NG33</accession>
<feature type="compositionally biased region" description="Pro residues" evidence="1">
    <location>
        <begin position="427"/>
        <end position="439"/>
    </location>
</feature>
<dbReference type="EMBL" id="JAPDRL010000138">
    <property type="protein sequence ID" value="KAJ9656092.1"/>
    <property type="molecule type" value="Genomic_DNA"/>
</dbReference>
<keyword evidence="2" id="KW-0732">Signal</keyword>
<feature type="signal peptide" evidence="2">
    <location>
        <begin position="1"/>
        <end position="25"/>
    </location>
</feature>
<gene>
    <name evidence="3" type="ORF">H2201_008643</name>
</gene>
<proteinExistence type="predicted"/>
<sequence length="649" mass="68028">MLFSYLVPFCITWLWLGLSQAQAVADTPFTINGYLDGLSVNTPTKFNSGGFIDVDGYHIRVPDNLLVNFPAAFVPWSNLFATGAPKAFLGQGRYQVNVFGNIVGTEPRAGIIEFSQVLGGVAQGYIASIDYIGGSMKIANGPTIRINDPNGKYGKAFTDIPEFTADDENPSISAFSGFPMCIPRVEPPAIDPLCPTANRPAAAANPALAPDATVMAPFRVGDYLEFSGVKLPNGEIACYSIVANVDIRTTSGSKPSYIRMEDALIGVIDADPNVEFAQSKFIGFSSDPDAFVTISAIDVDPCTGVETDRQIASASTGGVAANPRARFRYLSDRLAIGKYTREYHITLNSGTFVTKNNITAGQYRQPVTEWVFPELLAIGGTPPPVDFKDLSFLADGYGPDDNGNVIHQLSPWPGSTAPTPSKTCPDTAPPPGSPPPATPSTPTSPGAPALTPVVSTSPDVSARPGVKVTLTARNTNPNIPDTDVSFSWAAGAGDPTVGTLTGANTNTLSFALPTNNGILVRTFLVTVTHVPSGTTATATVKVSSDSAAVDLITVDKFNWISGGGGTLTVTGHSNVVDGTATNPKLHVTTAGVASVLNMVAGANGVFTFSARNSKQPSSLFITDDLRGQSATITTLFGKRATISSSKFRL</sequence>
<evidence type="ECO:0000313" key="4">
    <source>
        <dbReference type="Proteomes" id="UP001172684"/>
    </source>
</evidence>
<evidence type="ECO:0000256" key="1">
    <source>
        <dbReference type="SAM" id="MobiDB-lite"/>
    </source>
</evidence>
<feature type="compositionally biased region" description="Low complexity" evidence="1">
    <location>
        <begin position="440"/>
        <end position="449"/>
    </location>
</feature>
<evidence type="ECO:0000256" key="2">
    <source>
        <dbReference type="SAM" id="SignalP"/>
    </source>
</evidence>
<name>A0ABQ9NG33_9PEZI</name>
<dbReference type="Proteomes" id="UP001172684">
    <property type="component" value="Unassembled WGS sequence"/>
</dbReference>
<protein>
    <submittedName>
        <fullName evidence="3">Uncharacterized protein</fullName>
    </submittedName>
</protein>
<feature type="region of interest" description="Disordered" evidence="1">
    <location>
        <begin position="404"/>
        <end position="463"/>
    </location>
</feature>
<feature type="chain" id="PRO_5047402589" evidence="2">
    <location>
        <begin position="26"/>
        <end position="649"/>
    </location>
</feature>
<evidence type="ECO:0000313" key="3">
    <source>
        <dbReference type="EMBL" id="KAJ9656092.1"/>
    </source>
</evidence>
<comment type="caution">
    <text evidence="3">The sequence shown here is derived from an EMBL/GenBank/DDBJ whole genome shotgun (WGS) entry which is preliminary data.</text>
</comment>
<reference evidence="3" key="1">
    <citation type="submission" date="2022-10" db="EMBL/GenBank/DDBJ databases">
        <title>Culturing micro-colonial fungi from biological soil crusts in the Mojave desert and describing Neophaeococcomyces mojavensis, and introducing the new genera and species Taxawa tesnikishii.</title>
        <authorList>
            <person name="Kurbessoian T."/>
            <person name="Stajich J.E."/>
        </authorList>
    </citation>
    <scope>NUCLEOTIDE SEQUENCE</scope>
    <source>
        <strain evidence="3">TK_1</strain>
    </source>
</reference>
<organism evidence="3 4">
    <name type="scientific">Coniosporium apollinis</name>
    <dbReference type="NCBI Taxonomy" id="61459"/>
    <lineage>
        <taxon>Eukaryota</taxon>
        <taxon>Fungi</taxon>
        <taxon>Dikarya</taxon>
        <taxon>Ascomycota</taxon>
        <taxon>Pezizomycotina</taxon>
        <taxon>Dothideomycetes</taxon>
        <taxon>Dothideomycetes incertae sedis</taxon>
        <taxon>Coniosporium</taxon>
    </lineage>
</organism>